<dbReference type="Pfam" id="PF01835">
    <property type="entry name" value="MG2"/>
    <property type="match status" value="1"/>
</dbReference>
<evidence type="ECO:0000259" key="7">
    <source>
        <dbReference type="Pfam" id="PF17791"/>
    </source>
</evidence>
<gene>
    <name evidence="8" type="ORF">DSTB1V02_LOCUS14195</name>
</gene>
<dbReference type="InterPro" id="IPR050473">
    <property type="entry name" value="A2M/Complement_sys"/>
</dbReference>
<evidence type="ECO:0000256" key="5">
    <source>
        <dbReference type="ARBA" id="ARBA00078071"/>
    </source>
</evidence>
<evidence type="ECO:0000313" key="8">
    <source>
        <dbReference type="EMBL" id="CAD7254449.1"/>
    </source>
</evidence>
<dbReference type="PANTHER" id="PTHR11412">
    <property type="entry name" value="MACROGLOBULIN / COMPLEMENT"/>
    <property type="match status" value="1"/>
</dbReference>
<feature type="domain" description="Macroglobulin" evidence="7">
    <location>
        <begin position="155"/>
        <end position="245"/>
    </location>
</feature>
<evidence type="ECO:0000256" key="3">
    <source>
        <dbReference type="ARBA" id="ARBA00057615"/>
    </source>
</evidence>
<dbReference type="EMBL" id="CAJPEV010009732">
    <property type="protein sequence ID" value="CAG0905783.1"/>
    <property type="molecule type" value="Genomic_DNA"/>
</dbReference>
<comment type="subunit">
    <text evidence="4">Heterodimer of a TEP1-N chain and an TEP1-C chain non-covalently linked. Forms a complex composed of TEP1-N and TEP1-C heterodimer, LRIM1 and APL1C; the interaction stabilizes TEP1-N and TEP1-C heterodimer, prevents its binding to tissues while circulating in the hemolymph and protects the thioester bond from hydrolysis. Mature TEP1 and to a lesser extent full-length TEP1 interact with SPCLIP1; the interaction is induced by microbial infection.</text>
</comment>
<keyword evidence="9" id="KW-1185">Reference proteome</keyword>
<evidence type="ECO:0000259" key="6">
    <source>
        <dbReference type="Pfam" id="PF01835"/>
    </source>
</evidence>
<sequence>HPHQQSCPLAFSPTGSEKCFTFPVPAVPEQRGRLHLHLTLQGYEAKDSESVTIMEYPSLVFVQTEKSLYLPGQTVRFRVLVLDAALKPLDDQVREVWVEDPSGTQTTRWKEPPSKAGFVQLQFQLAPESSFGNWMIKVAVMGRSREEAKQFEVSKYVLPKFSVDIQTPKVFYGDASTLDLNVCARYTNGGIVEGELSLRVEPSIFLFDYIRGSYPGFMKAFHINVDKYTPVIHHRMKGCHKASIPAEVLGMDDQELAPSAVNITAIVREKGTGVRFEESVVLDVERNPLDLDLHVSPTHFKPGFVYNGLV</sequence>
<name>A0A7R9AHW1_9CRUS</name>
<dbReference type="GO" id="GO:0004866">
    <property type="term" value="F:endopeptidase inhibitor activity"/>
    <property type="evidence" value="ECO:0007669"/>
    <property type="project" value="InterPro"/>
</dbReference>
<evidence type="ECO:0000256" key="2">
    <source>
        <dbReference type="ARBA" id="ARBA00023180"/>
    </source>
</evidence>
<dbReference type="InterPro" id="IPR002890">
    <property type="entry name" value="MG2"/>
</dbReference>
<protein>
    <recommendedName>
        <fullName evidence="5">TEP1-F</fullName>
    </recommendedName>
</protein>
<feature type="non-terminal residue" evidence="8">
    <location>
        <position position="1"/>
    </location>
</feature>
<keyword evidence="1" id="KW-0732">Signal</keyword>
<feature type="non-terminal residue" evidence="8">
    <location>
        <position position="310"/>
    </location>
</feature>
<dbReference type="PANTHER" id="PTHR11412:SF171">
    <property type="entry name" value="PREGNANCY ZONE PROTEIN-LIKE PROTEIN"/>
    <property type="match status" value="1"/>
</dbReference>
<dbReference type="OrthoDB" id="6377345at2759"/>
<dbReference type="FunFam" id="2.60.40.1930:FF:000001">
    <property type="entry name" value="CD109 isoform 3"/>
    <property type="match status" value="1"/>
</dbReference>
<feature type="domain" description="Macroglobulin" evidence="6">
    <location>
        <begin position="60"/>
        <end position="153"/>
    </location>
</feature>
<keyword evidence="2" id="KW-0325">Glycoprotein</keyword>
<evidence type="ECO:0000256" key="4">
    <source>
        <dbReference type="ARBA" id="ARBA00063781"/>
    </source>
</evidence>
<reference evidence="8" key="1">
    <citation type="submission" date="2020-11" db="EMBL/GenBank/DDBJ databases">
        <authorList>
            <person name="Tran Van P."/>
        </authorList>
    </citation>
    <scope>NUCLEOTIDE SEQUENCE</scope>
</reference>
<dbReference type="Gene3D" id="2.60.40.1940">
    <property type="match status" value="1"/>
</dbReference>
<comment type="function">
    <text evidence="3">Binds covalently through a thioester bond to the pathogen surface resulting in pathogen clearance.</text>
</comment>
<organism evidence="8">
    <name type="scientific">Darwinula stevensoni</name>
    <dbReference type="NCBI Taxonomy" id="69355"/>
    <lineage>
        <taxon>Eukaryota</taxon>
        <taxon>Metazoa</taxon>
        <taxon>Ecdysozoa</taxon>
        <taxon>Arthropoda</taxon>
        <taxon>Crustacea</taxon>
        <taxon>Oligostraca</taxon>
        <taxon>Ostracoda</taxon>
        <taxon>Podocopa</taxon>
        <taxon>Podocopida</taxon>
        <taxon>Darwinulocopina</taxon>
        <taxon>Darwinuloidea</taxon>
        <taxon>Darwinulidae</taxon>
        <taxon>Darwinula</taxon>
    </lineage>
</organism>
<evidence type="ECO:0000256" key="1">
    <source>
        <dbReference type="ARBA" id="ARBA00022729"/>
    </source>
</evidence>
<accession>A0A7R9AHW1</accession>
<evidence type="ECO:0000313" key="9">
    <source>
        <dbReference type="Proteomes" id="UP000677054"/>
    </source>
</evidence>
<proteinExistence type="predicted"/>
<dbReference type="InterPro" id="IPR041555">
    <property type="entry name" value="MG3"/>
</dbReference>
<dbReference type="AlphaFoldDB" id="A0A7R9AHW1"/>
<dbReference type="EMBL" id="LR909250">
    <property type="protein sequence ID" value="CAD7254449.1"/>
    <property type="molecule type" value="Genomic_DNA"/>
</dbReference>
<dbReference type="Proteomes" id="UP000677054">
    <property type="component" value="Unassembled WGS sequence"/>
</dbReference>
<dbReference type="Gene3D" id="2.60.40.1930">
    <property type="match status" value="1"/>
</dbReference>
<dbReference type="Pfam" id="PF17791">
    <property type="entry name" value="MG3"/>
    <property type="match status" value="1"/>
</dbReference>